<dbReference type="GO" id="GO:0046856">
    <property type="term" value="P:phosphatidylinositol dephosphorylation"/>
    <property type="evidence" value="ECO:0007669"/>
    <property type="project" value="InterPro"/>
</dbReference>
<reference evidence="3 4" key="1">
    <citation type="submission" date="2014-11" db="EMBL/GenBank/DDBJ databases">
        <authorList>
            <person name="Zhu J."/>
            <person name="Qi W."/>
            <person name="Song R."/>
        </authorList>
    </citation>
    <scope>NUCLEOTIDE SEQUENCE [LARGE SCALE GENOMIC DNA]</scope>
</reference>
<dbReference type="OrthoDB" id="405996at2759"/>
<proteinExistence type="predicted"/>
<dbReference type="SUPFAM" id="SSF56219">
    <property type="entry name" value="DNase I-like"/>
    <property type="match status" value="1"/>
</dbReference>
<dbReference type="VEuPathDB" id="CryptoDB:Vbra_2519"/>
<dbReference type="InterPro" id="IPR013783">
    <property type="entry name" value="Ig-like_fold"/>
</dbReference>
<dbReference type="AlphaFoldDB" id="A0A0G4F711"/>
<dbReference type="STRING" id="1169540.A0A0G4F711"/>
<dbReference type="PANTHER" id="PTHR11200:SF300">
    <property type="entry name" value="TYPE II INOSITOL 1,4,5-TRISPHOSPHATE 5-PHOSPHATASE"/>
    <property type="match status" value="1"/>
</dbReference>
<evidence type="ECO:0000313" key="4">
    <source>
        <dbReference type="Proteomes" id="UP000041254"/>
    </source>
</evidence>
<dbReference type="InterPro" id="IPR000300">
    <property type="entry name" value="IPPc"/>
</dbReference>
<sequence>MQKQDAVESFPLMPITIPSSLPAGRVRILKQALQTKAAEFTTSLHYRLLALTYNAGAAMPKSHSAFRIEDVDPAADIVVVGLQEICELNALNMLVDVDEYEQAWTQWVVESLASSSHASPIDTHNELVLVRSKRLVGLLLLVFARRRLMSDKTVGHVSDACVGVGLLGAGGNKGAVGVRLTLHDTSVCIVDAHLASGTGREEEIWRLQQISTIANRLQFIVSEPSGEPRTWKLLEHDIVVFMGDLNFRLSDGCPLDDGQEAASSRPLEPLEALRAIQSTHLRQGSPSQPPSGVLSPFPSATSPLTGSDPAPLDLWVVEPHAWESLWQYDELIRAKKQGRGGPLDGFEEMQLRFPPTYKYEEWGNYFDMRPGKIRCPAWCDRVLVRHEGGKGGMKGLEYGTIKDVKQSDHRPVYASYLLRSSTLDRPRLWQLYNTLLEALQAEPFEHTSLLSLDPCSIALPPVRPFHCLSQTITLHNPRPLPSAFTILALADSPERLLPLHRSSRIQDKTPTANSPFHLHHLLPATTTPNNVGVPEEMASTTESPCPSVTWALANSSLSLPPPPCAPDMEGKGSFGSAEVRERSMALQRWIHAIPAEGVVMGNSRLNVTLTVCIGEGISKPKEGETTLVFRMLDSGRDYYLPVSAAILPSIYGLGVPDLLELKAHPISSAEGATSSHPDLTQLGDLTAADAPAGTLHESRKAKGGSPHPMPKELWWLMSFVYETIRRRQLDGEMSGSAHPSFDLSDFLMGATNTASDPVCDRLADEMERIRIATDEGRALGSLDPPVTVAATLKVIERWGFSLPSPLVSREFVTDLDDGGSHLVCRAALLSLPTPQRNSFISILSLMKWLSKSREGITMA</sequence>
<evidence type="ECO:0000256" key="1">
    <source>
        <dbReference type="SAM" id="MobiDB-lite"/>
    </source>
</evidence>
<dbReference type="Proteomes" id="UP000041254">
    <property type="component" value="Unassembled WGS sequence"/>
</dbReference>
<dbReference type="GO" id="GO:0004439">
    <property type="term" value="F:phosphatidylinositol-4,5-bisphosphate 5-phosphatase activity"/>
    <property type="evidence" value="ECO:0007669"/>
    <property type="project" value="TreeGrafter"/>
</dbReference>
<keyword evidence="4" id="KW-1185">Reference proteome</keyword>
<dbReference type="InterPro" id="IPR036691">
    <property type="entry name" value="Endo/exonu/phosph_ase_sf"/>
</dbReference>
<name>A0A0G4F711_VITBC</name>
<dbReference type="Pfam" id="PF22669">
    <property type="entry name" value="Exo_endo_phos2"/>
    <property type="match status" value="2"/>
</dbReference>
<dbReference type="EMBL" id="CDMY01000380">
    <property type="protein sequence ID" value="CEM07917.1"/>
    <property type="molecule type" value="Genomic_DNA"/>
</dbReference>
<dbReference type="SMART" id="SM00128">
    <property type="entry name" value="IPPc"/>
    <property type="match status" value="1"/>
</dbReference>
<dbReference type="Gene3D" id="3.60.10.10">
    <property type="entry name" value="Endonuclease/exonuclease/phosphatase"/>
    <property type="match status" value="1"/>
</dbReference>
<dbReference type="PANTHER" id="PTHR11200">
    <property type="entry name" value="INOSITOL 5-PHOSPHATASE"/>
    <property type="match status" value="1"/>
</dbReference>
<dbReference type="Gene3D" id="2.60.40.10">
    <property type="entry name" value="Immunoglobulins"/>
    <property type="match status" value="1"/>
</dbReference>
<accession>A0A0G4F711</accession>
<feature type="region of interest" description="Disordered" evidence="1">
    <location>
        <begin position="280"/>
        <end position="305"/>
    </location>
</feature>
<gene>
    <name evidence="3" type="ORF">Vbra_2519</name>
</gene>
<feature type="domain" description="Inositol polyphosphate-related phosphatase" evidence="2">
    <location>
        <begin position="44"/>
        <end position="424"/>
    </location>
</feature>
<evidence type="ECO:0000259" key="2">
    <source>
        <dbReference type="SMART" id="SM00128"/>
    </source>
</evidence>
<protein>
    <recommendedName>
        <fullName evidence="2">Inositol polyphosphate-related phosphatase domain-containing protein</fullName>
    </recommendedName>
</protein>
<organism evidence="3 4">
    <name type="scientific">Vitrella brassicaformis (strain CCMP3155)</name>
    <dbReference type="NCBI Taxonomy" id="1169540"/>
    <lineage>
        <taxon>Eukaryota</taxon>
        <taxon>Sar</taxon>
        <taxon>Alveolata</taxon>
        <taxon>Colpodellida</taxon>
        <taxon>Vitrellaceae</taxon>
        <taxon>Vitrella</taxon>
    </lineage>
</organism>
<dbReference type="InParanoid" id="A0A0G4F711"/>
<evidence type="ECO:0000313" key="3">
    <source>
        <dbReference type="EMBL" id="CEM07917.1"/>
    </source>
</evidence>
<dbReference type="InterPro" id="IPR046985">
    <property type="entry name" value="IP5"/>
</dbReference>